<keyword evidence="2 7" id="KW-0285">Flavoprotein</keyword>
<dbReference type="PANTHER" id="PTHR43374">
    <property type="entry name" value="FLAVIN PRENYLTRANSFERASE"/>
    <property type="match status" value="1"/>
</dbReference>
<dbReference type="InterPro" id="IPR003382">
    <property type="entry name" value="Flavoprotein"/>
</dbReference>
<comment type="catalytic activity">
    <reaction evidence="5 7">
        <text>dimethylallyl phosphate + FMNH2 = prenylated FMNH2 + phosphate</text>
        <dbReference type="Rhea" id="RHEA:37743"/>
        <dbReference type="ChEBI" id="CHEBI:43474"/>
        <dbReference type="ChEBI" id="CHEBI:57618"/>
        <dbReference type="ChEBI" id="CHEBI:87467"/>
        <dbReference type="ChEBI" id="CHEBI:88052"/>
        <dbReference type="EC" id="2.5.1.129"/>
    </reaction>
</comment>
<keyword evidence="1 7" id="KW-0637">Prenyltransferase</keyword>
<dbReference type="HAMAP" id="MF_01984">
    <property type="entry name" value="ubiX_pad"/>
    <property type="match status" value="1"/>
</dbReference>
<dbReference type="InterPro" id="IPR004507">
    <property type="entry name" value="UbiX-like"/>
</dbReference>
<dbReference type="EMBL" id="AP022610">
    <property type="protein sequence ID" value="BBZ27530.1"/>
    <property type="molecule type" value="Genomic_DNA"/>
</dbReference>
<evidence type="ECO:0000313" key="10">
    <source>
        <dbReference type="Proteomes" id="UP000466517"/>
    </source>
</evidence>
<dbReference type="Pfam" id="PF02441">
    <property type="entry name" value="Flavoprotein"/>
    <property type="match status" value="1"/>
</dbReference>
<evidence type="ECO:0000256" key="2">
    <source>
        <dbReference type="ARBA" id="ARBA00022630"/>
    </source>
</evidence>
<dbReference type="FunFam" id="3.40.50.1950:FF:000001">
    <property type="entry name" value="Flavin prenyltransferase UbiX"/>
    <property type="match status" value="1"/>
</dbReference>
<evidence type="ECO:0000256" key="7">
    <source>
        <dbReference type="HAMAP-Rule" id="MF_01984"/>
    </source>
</evidence>
<dbReference type="Proteomes" id="UP000466517">
    <property type="component" value="Chromosome"/>
</dbReference>
<evidence type="ECO:0000256" key="5">
    <source>
        <dbReference type="ARBA" id="ARBA00050612"/>
    </source>
</evidence>
<feature type="binding site" evidence="7">
    <location>
        <position position="40"/>
    </location>
    <ligand>
        <name>FMN</name>
        <dbReference type="ChEBI" id="CHEBI:58210"/>
    </ligand>
</feature>
<evidence type="ECO:0000256" key="1">
    <source>
        <dbReference type="ARBA" id="ARBA00022602"/>
    </source>
</evidence>
<comment type="function">
    <text evidence="7">Flavin prenyltransferase that catalyzes the synthesis of the prenylated FMN cofactor (prenyl-FMN) for 4-hydroxy-3-polyprenylbenzoic acid decarboxylase UbiD. The prenyltransferase is metal-independent and links a dimethylallyl moiety from dimethylallyl monophosphate (DMAP) to the flavin N5 and C6 atoms of FMN.</text>
</comment>
<protein>
    <recommendedName>
        <fullName evidence="7">Flavin prenyltransferase UbiX</fullName>
        <ecNumber evidence="7">2.5.1.129</ecNumber>
    </recommendedName>
</protein>
<dbReference type="NCBIfam" id="TIGR00421">
    <property type="entry name" value="ubiX_pad"/>
    <property type="match status" value="1"/>
</dbReference>
<evidence type="ECO:0000256" key="6">
    <source>
        <dbReference type="ARBA" id="ARBA00060793"/>
    </source>
</evidence>
<dbReference type="PANTHER" id="PTHR43374:SF1">
    <property type="entry name" value="FLAVIN PRENYLTRANSFERASE PAD1, MITOCHONDRIAL"/>
    <property type="match status" value="1"/>
</dbReference>
<feature type="binding site" evidence="7">
    <location>
        <begin position="91"/>
        <end position="94"/>
    </location>
    <ligand>
        <name>FMN</name>
        <dbReference type="ChEBI" id="CHEBI:58210"/>
    </ligand>
</feature>
<feature type="binding site" evidence="7">
    <location>
        <begin position="13"/>
        <end position="15"/>
    </location>
    <ligand>
        <name>FMN</name>
        <dbReference type="ChEBI" id="CHEBI:58210"/>
    </ligand>
</feature>
<gene>
    <name evidence="9" type="primary">ubiX_2</name>
    <name evidence="7" type="synonym">ubiX</name>
    <name evidence="9" type="ORF">MMAD_18250</name>
</gene>
<comment type="similarity">
    <text evidence="6 7">Belongs to the UbiX/PAD1 family.</text>
</comment>
<dbReference type="GO" id="GO:0016831">
    <property type="term" value="F:carboxy-lyase activity"/>
    <property type="evidence" value="ECO:0007669"/>
    <property type="project" value="TreeGrafter"/>
</dbReference>
<evidence type="ECO:0000313" key="9">
    <source>
        <dbReference type="EMBL" id="BBZ27530.1"/>
    </source>
</evidence>
<keyword evidence="3 7" id="KW-0288">FMN</keyword>
<dbReference type="RefSeq" id="WP_163735500.1">
    <property type="nucleotide sequence ID" value="NZ_AP022610.1"/>
</dbReference>
<dbReference type="InterPro" id="IPR036551">
    <property type="entry name" value="Flavin_trans-like"/>
</dbReference>
<evidence type="ECO:0000256" key="3">
    <source>
        <dbReference type="ARBA" id="ARBA00022643"/>
    </source>
</evidence>
<reference evidence="9 10" key="1">
    <citation type="journal article" date="2019" name="Emerg. Microbes Infect.">
        <title>Comprehensive subspecies identification of 175 nontuberculous mycobacteria species based on 7547 genomic profiles.</title>
        <authorList>
            <person name="Matsumoto Y."/>
            <person name="Kinjo T."/>
            <person name="Motooka D."/>
            <person name="Nabeya D."/>
            <person name="Jung N."/>
            <person name="Uechi K."/>
            <person name="Horii T."/>
            <person name="Iida T."/>
            <person name="Fujita J."/>
            <person name="Nakamura S."/>
        </authorList>
    </citation>
    <scope>NUCLEOTIDE SEQUENCE [LARGE SCALE GENOMIC DNA]</scope>
    <source>
        <strain evidence="9 10">JCM 13574</strain>
    </source>
</reference>
<dbReference type="Gene3D" id="3.40.50.1950">
    <property type="entry name" value="Flavin prenyltransferase-like"/>
    <property type="match status" value="1"/>
</dbReference>
<accession>A0A7I7XDV2</accession>
<feature type="binding site" evidence="7">
    <location>
        <position position="172"/>
    </location>
    <ligand>
        <name>dimethylallyl phosphate</name>
        <dbReference type="ChEBI" id="CHEBI:88052"/>
    </ligand>
</feature>
<comment type="caution">
    <text evidence="7">Lacks conserved residue(s) required for the propagation of feature annotation.</text>
</comment>
<proteinExistence type="inferred from homology"/>
<dbReference type="SUPFAM" id="SSF52507">
    <property type="entry name" value="Homo-oligomeric flavin-containing Cys decarboxylases, HFCD"/>
    <property type="match status" value="1"/>
</dbReference>
<sequence>MTVARRVIIGMSGASGAIYGIRLLEVLRRVEDVQTHLVISAAGRRTIALETDTSPQQVEALADAVHKPGDIAASISSGSFRTAGMIVAPCSMKTVSGIATSYSDNLLLRAADVVLKDRRRLLLLVRETPLHQGHLRLLSQVSEMGAIVMPPVPAFYHRPRTLGDVIDQTVNRALDLMDIDLPADLFPRWSGPGGPTVPNATELNGNGYQHHPMA</sequence>
<dbReference type="AlphaFoldDB" id="A0A7I7XDV2"/>
<feature type="domain" description="Flavoprotein" evidence="8">
    <location>
        <begin position="6"/>
        <end position="175"/>
    </location>
</feature>
<feature type="binding site" evidence="7">
    <location>
        <position position="126"/>
    </location>
    <ligand>
        <name>FMN</name>
        <dbReference type="ChEBI" id="CHEBI:58210"/>
    </ligand>
</feature>
<evidence type="ECO:0000256" key="4">
    <source>
        <dbReference type="ARBA" id="ARBA00022679"/>
    </source>
</evidence>
<dbReference type="GO" id="GO:0106141">
    <property type="term" value="F:flavin prenyltransferase activity"/>
    <property type="evidence" value="ECO:0007669"/>
    <property type="project" value="UniProtKB-EC"/>
</dbReference>
<feature type="binding site" evidence="7">
    <location>
        <position position="156"/>
    </location>
    <ligand>
        <name>dimethylallyl phosphate</name>
        <dbReference type="ChEBI" id="CHEBI:88052"/>
    </ligand>
</feature>
<dbReference type="EC" id="2.5.1.129" evidence="7"/>
<evidence type="ECO:0000259" key="8">
    <source>
        <dbReference type="Pfam" id="PF02441"/>
    </source>
</evidence>
<dbReference type="KEGG" id="mmag:MMAD_18250"/>
<name>A0A7I7XDV2_9MYCO</name>
<organism evidence="9 10">
    <name type="scientific">Mycolicibacterium madagascariense</name>
    <dbReference type="NCBI Taxonomy" id="212765"/>
    <lineage>
        <taxon>Bacteria</taxon>
        <taxon>Bacillati</taxon>
        <taxon>Actinomycetota</taxon>
        <taxon>Actinomycetes</taxon>
        <taxon>Mycobacteriales</taxon>
        <taxon>Mycobacteriaceae</taxon>
        <taxon>Mycolicibacterium</taxon>
    </lineage>
</organism>
<keyword evidence="10" id="KW-1185">Reference proteome</keyword>
<keyword evidence="4 7" id="KW-0808">Transferase</keyword>
<dbReference type="NCBIfam" id="NF004685">
    <property type="entry name" value="PRK06029.1"/>
    <property type="match status" value="1"/>
</dbReference>